<evidence type="ECO:0000256" key="12">
    <source>
        <dbReference type="ARBA" id="ARBA00023264"/>
    </source>
</evidence>
<dbReference type="Pfam" id="PF01066">
    <property type="entry name" value="CDP-OH_P_transf"/>
    <property type="match status" value="1"/>
</dbReference>
<feature type="transmembrane region" description="Helical" evidence="18">
    <location>
        <begin position="288"/>
        <end position="306"/>
    </location>
</feature>
<evidence type="ECO:0000256" key="9">
    <source>
        <dbReference type="ARBA" id="ARBA00023128"/>
    </source>
</evidence>
<feature type="transmembrane region" description="Helical" evidence="18">
    <location>
        <begin position="312"/>
        <end position="333"/>
    </location>
</feature>
<name>A0AAN9D2T4_9TELE</name>
<dbReference type="GO" id="GO:0005743">
    <property type="term" value="C:mitochondrial inner membrane"/>
    <property type="evidence" value="ECO:0007669"/>
    <property type="project" value="UniProtKB-SubCell"/>
</dbReference>
<evidence type="ECO:0000256" key="7">
    <source>
        <dbReference type="ARBA" id="ARBA00022989"/>
    </source>
</evidence>
<comment type="caution">
    <text evidence="19">The sequence shown here is derived from an EMBL/GenBank/DDBJ whole genome shotgun (WGS) entry which is preliminary data.</text>
</comment>
<feature type="transmembrane region" description="Helical" evidence="18">
    <location>
        <begin position="179"/>
        <end position="199"/>
    </location>
</feature>
<evidence type="ECO:0000256" key="6">
    <source>
        <dbReference type="ARBA" id="ARBA00022792"/>
    </source>
</evidence>
<evidence type="ECO:0000256" key="13">
    <source>
        <dbReference type="ARBA" id="ARBA00037454"/>
    </source>
</evidence>
<dbReference type="EC" id="2.7.8.41" evidence="14"/>
<evidence type="ECO:0000256" key="2">
    <source>
        <dbReference type="ARBA" id="ARBA00010441"/>
    </source>
</evidence>
<dbReference type="InterPro" id="IPR043130">
    <property type="entry name" value="CDP-OH_PTrfase_TM_dom"/>
</dbReference>
<evidence type="ECO:0000256" key="3">
    <source>
        <dbReference type="ARBA" id="ARBA00022516"/>
    </source>
</evidence>
<evidence type="ECO:0000256" key="1">
    <source>
        <dbReference type="ARBA" id="ARBA00004448"/>
    </source>
</evidence>
<keyword evidence="20" id="KW-1185">Reference proteome</keyword>
<comment type="similarity">
    <text evidence="2">Belongs to the CDP-alcohol phosphatidyltransferase class-I family.</text>
</comment>
<evidence type="ECO:0000256" key="8">
    <source>
        <dbReference type="ARBA" id="ARBA00023098"/>
    </source>
</evidence>
<keyword evidence="8" id="KW-0443">Lipid metabolism</keyword>
<dbReference type="PANTHER" id="PTHR14269:SF60">
    <property type="entry name" value="CARDIOLIPIN SYNTHASE (CMP-FORMING)"/>
    <property type="match status" value="1"/>
</dbReference>
<dbReference type="Proteomes" id="UP001364617">
    <property type="component" value="Unassembled WGS sequence"/>
</dbReference>
<dbReference type="InterPro" id="IPR050324">
    <property type="entry name" value="CDP-alcohol_PTase-I"/>
</dbReference>
<protein>
    <recommendedName>
        <fullName evidence="16">Cardiolipin synthase (CMP-forming)</fullName>
        <ecNumber evidence="14">2.7.8.41</ecNumber>
    </recommendedName>
</protein>
<keyword evidence="5 18" id="KW-0812">Transmembrane</keyword>
<dbReference type="EMBL" id="JAYKXH010000011">
    <property type="protein sequence ID" value="KAK7153424.1"/>
    <property type="molecule type" value="Genomic_DNA"/>
</dbReference>
<keyword evidence="6" id="KW-0999">Mitochondrion inner membrane</keyword>
<dbReference type="GO" id="GO:0043337">
    <property type="term" value="F:cardiolipin synthase (CMP-forming)"/>
    <property type="evidence" value="ECO:0007669"/>
    <property type="project" value="UniProtKB-EC"/>
</dbReference>
<evidence type="ECO:0000256" key="16">
    <source>
        <dbReference type="ARBA" id="ARBA00068900"/>
    </source>
</evidence>
<comment type="subcellular location">
    <subcellularLocation>
        <location evidence="1">Mitochondrion inner membrane</location>
        <topology evidence="1">Multi-pass membrane protein</topology>
    </subcellularLocation>
</comment>
<evidence type="ECO:0000256" key="4">
    <source>
        <dbReference type="ARBA" id="ARBA00022679"/>
    </source>
</evidence>
<evidence type="ECO:0000256" key="11">
    <source>
        <dbReference type="ARBA" id="ARBA00023209"/>
    </source>
</evidence>
<gene>
    <name evidence="19" type="ORF">R3I93_011359</name>
</gene>
<evidence type="ECO:0000256" key="15">
    <source>
        <dbReference type="ARBA" id="ARBA00047433"/>
    </source>
</evidence>
<keyword evidence="10 18" id="KW-0472">Membrane</keyword>
<keyword evidence="4" id="KW-0808">Transferase</keyword>
<keyword evidence="7 18" id="KW-1133">Transmembrane helix</keyword>
<feature type="region of interest" description="Disordered" evidence="17">
    <location>
        <begin position="116"/>
        <end position="139"/>
    </location>
</feature>
<dbReference type="FunFam" id="1.20.120.1760:FF:000005">
    <property type="entry name" value="Cardiolipin synthase 1"/>
    <property type="match status" value="1"/>
</dbReference>
<evidence type="ECO:0000256" key="10">
    <source>
        <dbReference type="ARBA" id="ARBA00023136"/>
    </source>
</evidence>
<evidence type="ECO:0000256" key="14">
    <source>
        <dbReference type="ARBA" id="ARBA00039001"/>
    </source>
</evidence>
<dbReference type="GO" id="GO:0032049">
    <property type="term" value="P:cardiolipin biosynthetic process"/>
    <property type="evidence" value="ECO:0007669"/>
    <property type="project" value="TreeGrafter"/>
</dbReference>
<keyword evidence="9" id="KW-0496">Mitochondrion</keyword>
<dbReference type="InterPro" id="IPR000462">
    <property type="entry name" value="CDP-OH_P_trans"/>
</dbReference>
<feature type="compositionally biased region" description="Basic and acidic residues" evidence="17">
    <location>
        <begin position="116"/>
        <end position="126"/>
    </location>
</feature>
<evidence type="ECO:0000256" key="5">
    <source>
        <dbReference type="ARBA" id="ARBA00022692"/>
    </source>
</evidence>
<dbReference type="AlphaFoldDB" id="A0AAN9D2T4"/>
<comment type="function">
    <text evidence="13">Catalyzes the synthesis of cardiolipin (CL) (diphosphatidylglycerol) by specifically transferring a phosphatidyl group from CDP-diacylglycerol to phosphatidylglycerol (PG). CL is a key phospholipid in mitochondrial membranes and plays important roles in maintaining the functional integrity and dynamics of mitochondria under both optimal and stress conditions.</text>
</comment>
<evidence type="ECO:0000313" key="20">
    <source>
        <dbReference type="Proteomes" id="UP001364617"/>
    </source>
</evidence>
<proteinExistence type="inferred from homology"/>
<feature type="transmembrane region" description="Helical" evidence="18">
    <location>
        <begin position="153"/>
        <end position="172"/>
    </location>
</feature>
<comment type="catalytic activity">
    <reaction evidence="15">
        <text>a CDP-1,2-diacyl-sn-glycerol + a 1,2-diacyl-sn-glycero-3-phospho-(1'-sn-glycerol) = a cardiolipin + CMP + H(+)</text>
        <dbReference type="Rhea" id="RHEA:32931"/>
        <dbReference type="ChEBI" id="CHEBI:15378"/>
        <dbReference type="ChEBI" id="CHEBI:58332"/>
        <dbReference type="ChEBI" id="CHEBI:60377"/>
        <dbReference type="ChEBI" id="CHEBI:62237"/>
        <dbReference type="ChEBI" id="CHEBI:64716"/>
        <dbReference type="EC" id="2.7.8.41"/>
    </reaction>
</comment>
<keyword evidence="3" id="KW-0444">Lipid biosynthesis</keyword>
<accession>A0AAN9D2T4</accession>
<evidence type="ECO:0000256" key="18">
    <source>
        <dbReference type="SAM" id="Phobius"/>
    </source>
</evidence>
<sequence>MFLAACLAKSWFGCAKGHTHRLSVSTAATCHYRRSANTRLTNTTAQQLTWLQRLQTCGPDLDPLSSVMCRAKLQKCRLHHHLPASSSFTAASVCAAGYSGFCTDASRKTVLEETCSKQDSREKDEVQGQGDSPPPAKEGHFQFKELYENPWTIPNYLCIARIVLSPVVGYLIMEQYFHVSLGLFLLAGATDLLDGYIARNWPNQKSALGSALDPLADKILISVLYVSLTYAQLIPAPLTALIISRDVALIAAVFYVRYKTVPPPVTLSKFFNPCYTTARLRPTLISKINTAVQLFLVAASLAAPVFHYTDSVLLQSLWYITAVTTTASAYSYYHYGKKTVEILNKTK</sequence>
<organism evidence="19 20">
    <name type="scientific">Phoxinus phoxinus</name>
    <name type="common">Eurasian minnow</name>
    <dbReference type="NCBI Taxonomy" id="58324"/>
    <lineage>
        <taxon>Eukaryota</taxon>
        <taxon>Metazoa</taxon>
        <taxon>Chordata</taxon>
        <taxon>Craniata</taxon>
        <taxon>Vertebrata</taxon>
        <taxon>Euteleostomi</taxon>
        <taxon>Actinopterygii</taxon>
        <taxon>Neopterygii</taxon>
        <taxon>Teleostei</taxon>
        <taxon>Ostariophysi</taxon>
        <taxon>Cypriniformes</taxon>
        <taxon>Leuciscidae</taxon>
        <taxon>Phoxininae</taxon>
        <taxon>Phoxinus</taxon>
    </lineage>
</organism>
<dbReference type="PANTHER" id="PTHR14269">
    <property type="entry name" value="CDP-DIACYLGLYCEROL--GLYCEROL-3-PHOSPHATE 3-PHOSPHATIDYLTRANSFERASE-RELATED"/>
    <property type="match status" value="1"/>
</dbReference>
<keyword evidence="11" id="KW-0594">Phospholipid biosynthesis</keyword>
<keyword evidence="12" id="KW-1208">Phospholipid metabolism</keyword>
<feature type="transmembrane region" description="Helical" evidence="18">
    <location>
        <begin position="219"/>
        <end position="243"/>
    </location>
</feature>
<evidence type="ECO:0000256" key="17">
    <source>
        <dbReference type="SAM" id="MobiDB-lite"/>
    </source>
</evidence>
<evidence type="ECO:0000313" key="19">
    <source>
        <dbReference type="EMBL" id="KAK7153424.1"/>
    </source>
</evidence>
<dbReference type="Gene3D" id="1.20.120.1760">
    <property type="match status" value="1"/>
</dbReference>
<reference evidence="19 20" key="1">
    <citation type="submission" date="2024-02" db="EMBL/GenBank/DDBJ databases">
        <title>Chromosome-level genome assembly of the Eurasian Minnow (Phoxinus phoxinus).</title>
        <authorList>
            <person name="Oriowo T.O."/>
            <person name="Martin S."/>
            <person name="Stange M."/>
            <person name="Chrysostomakis Y."/>
            <person name="Brown T."/>
            <person name="Winkler S."/>
            <person name="Kukowka S."/>
            <person name="Myers E.W."/>
            <person name="Bohne A."/>
        </authorList>
    </citation>
    <scope>NUCLEOTIDE SEQUENCE [LARGE SCALE GENOMIC DNA]</scope>
    <source>
        <strain evidence="19">ZFMK-TIS-60720</strain>
        <tissue evidence="19">Whole Organism</tissue>
    </source>
</reference>